<reference evidence="2" key="2">
    <citation type="submission" date="2022-02" db="EMBL/GenBank/DDBJ databases">
        <authorList>
            <person name="Elcheninov A.G."/>
            <person name="Sorokin D.Y."/>
            <person name="Kublanov I.V."/>
        </authorList>
    </citation>
    <scope>NUCLEOTIDE SEQUENCE</scope>
    <source>
        <strain evidence="2">AArc-St2</strain>
    </source>
</reference>
<reference evidence="2" key="1">
    <citation type="journal article" date="2022" name="Syst. Appl. Microbiol.">
        <title>Natronocalculus amylovorans gen. nov., sp. nov., and Natranaeroarchaeum aerophilus sp. nov., dominant culturable amylolytic natronoarchaea from hypersaline soda lakes in southwestern Siberia.</title>
        <authorList>
            <person name="Sorokin D.Y."/>
            <person name="Elcheninov A.G."/>
            <person name="Khizhniak T.V."/>
            <person name="Koenen M."/>
            <person name="Bale N.J."/>
            <person name="Damste J.S.S."/>
            <person name="Kublanov I.V."/>
        </authorList>
    </citation>
    <scope>NUCLEOTIDE SEQUENCE</scope>
    <source>
        <strain evidence="2">AArc-St2</strain>
    </source>
</reference>
<feature type="transmembrane region" description="Helical" evidence="1">
    <location>
        <begin position="34"/>
        <end position="55"/>
    </location>
</feature>
<comment type="caution">
    <text evidence="2">The sequence shown here is derived from an EMBL/GenBank/DDBJ whole genome shotgun (WGS) entry which is preliminary data.</text>
</comment>
<proteinExistence type="predicted"/>
<dbReference type="RefSeq" id="WP_174652816.1">
    <property type="nucleotide sequence ID" value="NZ_JAKRVX010000001.1"/>
</dbReference>
<protein>
    <submittedName>
        <fullName evidence="2">Uncharacterized protein</fullName>
    </submittedName>
</protein>
<dbReference type="AlphaFoldDB" id="A0AAE3FU19"/>
<sequence>MKLGVIDMISLAATLVFAIPVANYGVTRLLAGDTILGVGMVIVAVAMVVIPQYILDPRTVAKRLLYGLLPQRLRGEKKPTTKQEKSTNRKE</sequence>
<evidence type="ECO:0000313" key="2">
    <source>
        <dbReference type="EMBL" id="MCL9815647.1"/>
    </source>
</evidence>
<dbReference type="Proteomes" id="UP001203207">
    <property type="component" value="Unassembled WGS sequence"/>
</dbReference>
<evidence type="ECO:0000256" key="1">
    <source>
        <dbReference type="SAM" id="Phobius"/>
    </source>
</evidence>
<dbReference type="Pfam" id="PF24377">
    <property type="entry name" value="DUF7533"/>
    <property type="match status" value="1"/>
</dbReference>
<evidence type="ECO:0000313" key="3">
    <source>
        <dbReference type="Proteomes" id="UP001203207"/>
    </source>
</evidence>
<dbReference type="EMBL" id="JAKRVX010000001">
    <property type="protein sequence ID" value="MCL9815647.1"/>
    <property type="molecule type" value="Genomic_DNA"/>
</dbReference>
<keyword evidence="3" id="KW-1185">Reference proteome</keyword>
<dbReference type="InterPro" id="IPR055955">
    <property type="entry name" value="DUF7533"/>
</dbReference>
<accession>A0AAE3FU19</accession>
<gene>
    <name evidence="2" type="ORF">AArcSt2_01695</name>
</gene>
<keyword evidence="1" id="KW-0812">Transmembrane</keyword>
<keyword evidence="1" id="KW-1133">Transmembrane helix</keyword>
<keyword evidence="1" id="KW-0472">Membrane</keyword>
<name>A0AAE3FU19_9EURY</name>
<organism evidence="2 3">
    <name type="scientific">Natronocalculus amylovorans</name>
    <dbReference type="NCBI Taxonomy" id="2917812"/>
    <lineage>
        <taxon>Archaea</taxon>
        <taxon>Methanobacteriati</taxon>
        <taxon>Methanobacteriota</taxon>
        <taxon>Stenosarchaea group</taxon>
        <taxon>Halobacteria</taxon>
        <taxon>Halobacteriales</taxon>
        <taxon>Haloferacaceae</taxon>
        <taxon>Natronocalculus</taxon>
    </lineage>
</organism>